<dbReference type="Gene3D" id="2.60.40.10">
    <property type="entry name" value="Immunoglobulins"/>
    <property type="match status" value="1"/>
</dbReference>
<dbReference type="SMART" id="SM00321">
    <property type="entry name" value="WSC"/>
    <property type="match status" value="4"/>
</dbReference>
<dbReference type="Pfam" id="PF01822">
    <property type="entry name" value="WSC"/>
    <property type="match status" value="4"/>
</dbReference>
<dbReference type="InterPro" id="IPR014756">
    <property type="entry name" value="Ig_E-set"/>
</dbReference>
<protein>
    <recommendedName>
        <fullName evidence="3">WSC domain-containing protein</fullName>
    </recommendedName>
</protein>
<dbReference type="EMBL" id="JAWWNJ010000047">
    <property type="protein sequence ID" value="KAK7017661.1"/>
    <property type="molecule type" value="Genomic_DNA"/>
</dbReference>
<dbReference type="InterPro" id="IPR013783">
    <property type="entry name" value="Ig-like_fold"/>
</dbReference>
<feature type="domain" description="WSC" evidence="3">
    <location>
        <begin position="289"/>
        <end position="383"/>
    </location>
</feature>
<name>A0AAW0AW07_9AGAR</name>
<dbReference type="PROSITE" id="PS51212">
    <property type="entry name" value="WSC"/>
    <property type="match status" value="4"/>
</dbReference>
<organism evidence="4 5">
    <name type="scientific">Favolaschia claudopus</name>
    <dbReference type="NCBI Taxonomy" id="2862362"/>
    <lineage>
        <taxon>Eukaryota</taxon>
        <taxon>Fungi</taxon>
        <taxon>Dikarya</taxon>
        <taxon>Basidiomycota</taxon>
        <taxon>Agaricomycotina</taxon>
        <taxon>Agaricomycetes</taxon>
        <taxon>Agaricomycetidae</taxon>
        <taxon>Agaricales</taxon>
        <taxon>Marasmiineae</taxon>
        <taxon>Mycenaceae</taxon>
        <taxon>Favolaschia</taxon>
    </lineage>
</organism>
<evidence type="ECO:0000256" key="2">
    <source>
        <dbReference type="SAM" id="SignalP"/>
    </source>
</evidence>
<feature type="domain" description="WSC" evidence="3">
    <location>
        <begin position="402"/>
        <end position="501"/>
    </location>
</feature>
<dbReference type="InterPro" id="IPR011043">
    <property type="entry name" value="Gal_Oxase/kelch_b-propeller"/>
</dbReference>
<evidence type="ECO:0000256" key="1">
    <source>
        <dbReference type="ARBA" id="ARBA00022729"/>
    </source>
</evidence>
<dbReference type="SUPFAM" id="SSF50965">
    <property type="entry name" value="Galactose oxidase, central domain"/>
    <property type="match status" value="1"/>
</dbReference>
<evidence type="ECO:0000259" key="3">
    <source>
        <dbReference type="PROSITE" id="PS51212"/>
    </source>
</evidence>
<feature type="signal peptide" evidence="2">
    <location>
        <begin position="1"/>
        <end position="22"/>
    </location>
</feature>
<feature type="domain" description="WSC" evidence="3">
    <location>
        <begin position="154"/>
        <end position="254"/>
    </location>
</feature>
<evidence type="ECO:0000313" key="5">
    <source>
        <dbReference type="Proteomes" id="UP001362999"/>
    </source>
</evidence>
<dbReference type="InterPro" id="IPR009880">
    <property type="entry name" value="Glyoxal_oxidase_N"/>
</dbReference>
<dbReference type="AlphaFoldDB" id="A0AAW0AW07"/>
<dbReference type="InterPro" id="IPR037293">
    <property type="entry name" value="Gal_Oxidase_central_sf"/>
</dbReference>
<dbReference type="CDD" id="cd02851">
    <property type="entry name" value="E_set_GO_C"/>
    <property type="match status" value="1"/>
</dbReference>
<dbReference type="InterPro" id="IPR015202">
    <property type="entry name" value="GO-like_E_set"/>
</dbReference>
<dbReference type="Pfam" id="PF07250">
    <property type="entry name" value="Glyoxal_oxid_N"/>
    <property type="match status" value="1"/>
</dbReference>
<comment type="caution">
    <text evidence="4">The sequence shown here is derived from an EMBL/GenBank/DDBJ whole genome shotgun (WGS) entry which is preliminary data.</text>
</comment>
<dbReference type="SUPFAM" id="SSF81296">
    <property type="entry name" value="E set domains"/>
    <property type="match status" value="1"/>
</dbReference>
<dbReference type="Pfam" id="PF09118">
    <property type="entry name" value="GO-like_E_set"/>
    <property type="match status" value="1"/>
</dbReference>
<gene>
    <name evidence="4" type="ORF">R3P38DRAFT_2539772</name>
</gene>
<feature type="chain" id="PRO_5043799318" description="WSC domain-containing protein" evidence="2">
    <location>
        <begin position="23"/>
        <end position="1027"/>
    </location>
</feature>
<keyword evidence="5" id="KW-1185">Reference proteome</keyword>
<dbReference type="InterPro" id="IPR002889">
    <property type="entry name" value="WSC_carb-bd"/>
</dbReference>
<dbReference type="Proteomes" id="UP001362999">
    <property type="component" value="Unassembled WGS sequence"/>
</dbReference>
<reference evidence="4 5" key="1">
    <citation type="journal article" date="2024" name="J Genomics">
        <title>Draft genome sequencing and assembly of Favolaschia claudopus CIRM-BRFM 2984 isolated from oak limbs.</title>
        <authorList>
            <person name="Navarro D."/>
            <person name="Drula E."/>
            <person name="Chaduli D."/>
            <person name="Cazenave R."/>
            <person name="Ahrendt S."/>
            <person name="Wang J."/>
            <person name="Lipzen A."/>
            <person name="Daum C."/>
            <person name="Barry K."/>
            <person name="Grigoriev I.V."/>
            <person name="Favel A."/>
            <person name="Rosso M.N."/>
            <person name="Martin F."/>
        </authorList>
    </citation>
    <scope>NUCLEOTIDE SEQUENCE [LARGE SCALE GENOMIC DNA]</scope>
    <source>
        <strain evidence="4 5">CIRM-BRFM 2984</strain>
    </source>
</reference>
<accession>A0AAW0AW07</accession>
<dbReference type="PANTHER" id="PTHR32208:SF105">
    <property type="entry name" value="COPPER RADICAL OXIDASE"/>
    <property type="match status" value="1"/>
</dbReference>
<feature type="domain" description="WSC" evidence="3">
    <location>
        <begin position="44"/>
        <end position="139"/>
    </location>
</feature>
<dbReference type="PANTHER" id="PTHR32208">
    <property type="entry name" value="SECRETED PROTEIN-RELATED"/>
    <property type="match status" value="1"/>
</dbReference>
<dbReference type="Gene3D" id="2.130.10.80">
    <property type="entry name" value="Galactose oxidase/kelch, beta-propeller"/>
    <property type="match status" value="1"/>
</dbReference>
<evidence type="ECO:0000313" key="4">
    <source>
        <dbReference type="EMBL" id="KAK7017661.1"/>
    </source>
</evidence>
<sequence>MAQSPRVLAGVLALSVIHSSFASTSHILSPYNRRQSVPTVLPGNWTSKGCYTDNQPGGRSLTGAAFTNTTGMTVETCINFCQNSDFILAGVEYGQECYCDNFLENNAATAPLSDCNIACTGNAAETCGAGNRLNVFTSGKAPPPPPTIPAKIGNWTSLGCYRQFSRCYDNVNGVRSLPNGLAVAAPFSLEGCTSACFDAGYPFSGSEYADECYCGTSIASGAAQTPTTDCNMLCAGNSHELCGGPNRFSLYNYTGSDRPTGPVGGGGNGGGGGGGGPSTVFPVTDLPKPWSYIGCFVDNAHGRILANQLQPDDPKLTMESCVQYCISQSFTVAAAEYSTQCFCGTELIAGATSAPDSDCNMGCGGNSTEACGAGNRMSVYSTSKNVTILPVPIPQNSSIPGSWSYQGCLMEAVGKRAIPWQNIFPTNNSATTCLSQCAAFGYTVGGMEYGALIVSVDCGDLSDVEAAGVEFAPEADCNLPCPGDPIHLCGAGNRIQYYKWTGAPPYVWNTPTNIGRYELIVHLSVVVPLIATVGVNGKVTFLEKEGTSEFDNSTGAYELDLSLVDDFDKAWRTMHVKSDVFCSGSVILPDKGGRILNVGGWSLDSTKGVRLYTPDGSAGVNGTNDWEENFQELALQRQRWYPTAAVLGNGSVLVIGGETGSNASPQPNLEIVPNPGGKADTVIDLDWLARTDPWNLYPFVFVLPSGRIFIIYYNEARILDQHTFDTVLELPNLPASVNNFLGGRTYPLEGAAVMFPQHAPYTEPVRILTCGGSAPGAGIALDNCVSIAPEAPNATWTLERMPSQRVMPCMAPLPDGTFMIMNGAHQGVAGFGLATNPNLGALLYDPSKPVNQRISILGTTIVARLYHSEAILLPDARVLVSGSDPQDGKNPEEMRIEAYYPPYLTDGRTQPNFTIATTDWAYGSSHPIVVHLPQGTTSTMKVSLVAAVSSTHGNAMGARTIFPAFTCSGNTCTITAPPNAFVSPPGWHQLFILDGPTPSHSVWVRIGGDPAKLGNWPNLPDFVVPGV</sequence>
<keyword evidence="1 2" id="KW-0732">Signal</keyword>
<proteinExistence type="predicted"/>